<organism evidence="5 6">
    <name type="scientific">Scleroderma citrinum Foug A</name>
    <dbReference type="NCBI Taxonomy" id="1036808"/>
    <lineage>
        <taxon>Eukaryota</taxon>
        <taxon>Fungi</taxon>
        <taxon>Dikarya</taxon>
        <taxon>Basidiomycota</taxon>
        <taxon>Agaricomycotina</taxon>
        <taxon>Agaricomycetes</taxon>
        <taxon>Agaricomycetidae</taxon>
        <taxon>Boletales</taxon>
        <taxon>Sclerodermatineae</taxon>
        <taxon>Sclerodermataceae</taxon>
        <taxon>Scleroderma</taxon>
    </lineage>
</organism>
<gene>
    <name evidence="5" type="ORF">SCLCIDRAFT_23591</name>
</gene>
<evidence type="ECO:0000313" key="6">
    <source>
        <dbReference type="Proteomes" id="UP000053989"/>
    </source>
</evidence>
<dbReference type="Gene3D" id="4.10.60.10">
    <property type="entry name" value="Zinc finger, CCHC-type"/>
    <property type="match status" value="1"/>
</dbReference>
<evidence type="ECO:0000313" key="5">
    <source>
        <dbReference type="EMBL" id="KIM64235.1"/>
    </source>
</evidence>
<keyword evidence="1" id="KW-0507">mRNA processing</keyword>
<dbReference type="PROSITE" id="PS50158">
    <property type="entry name" value="ZF_CCHC"/>
    <property type="match status" value="1"/>
</dbReference>
<dbReference type="OrthoDB" id="154361at2759"/>
<accession>A0A0C3DUE4</accession>
<dbReference type="EMBL" id="KN822029">
    <property type="protein sequence ID" value="KIM64235.1"/>
    <property type="molecule type" value="Genomic_DNA"/>
</dbReference>
<keyword evidence="6" id="KW-1185">Reference proteome</keyword>
<dbReference type="GO" id="GO:0006397">
    <property type="term" value="P:mRNA processing"/>
    <property type="evidence" value="ECO:0007669"/>
    <property type="project" value="UniProtKB-KW"/>
</dbReference>
<name>A0A0C3DUE4_9AGAM</name>
<dbReference type="GO" id="GO:0008270">
    <property type="term" value="F:zinc ion binding"/>
    <property type="evidence" value="ECO:0007669"/>
    <property type="project" value="UniProtKB-KW"/>
</dbReference>
<dbReference type="InterPro" id="IPR036875">
    <property type="entry name" value="Znf_CCHC_sf"/>
</dbReference>
<keyword evidence="2" id="KW-0863">Zinc-finger</keyword>
<feature type="region of interest" description="Disordered" evidence="3">
    <location>
        <begin position="199"/>
        <end position="225"/>
    </location>
</feature>
<keyword evidence="2" id="KW-0862">Zinc</keyword>
<dbReference type="InterPro" id="IPR001878">
    <property type="entry name" value="Znf_CCHC"/>
</dbReference>
<dbReference type="SMART" id="SM00343">
    <property type="entry name" value="ZnF_C2HC"/>
    <property type="match status" value="1"/>
</dbReference>
<proteinExistence type="predicted"/>
<dbReference type="AlphaFoldDB" id="A0A0C3DUE4"/>
<dbReference type="InParanoid" id="A0A0C3DUE4"/>
<dbReference type="GO" id="GO:0003676">
    <property type="term" value="F:nucleic acid binding"/>
    <property type="evidence" value="ECO:0007669"/>
    <property type="project" value="InterPro"/>
</dbReference>
<dbReference type="Pfam" id="PF00098">
    <property type="entry name" value="zf-CCHC"/>
    <property type="match status" value="1"/>
</dbReference>
<feature type="compositionally biased region" description="Low complexity" evidence="3">
    <location>
        <begin position="199"/>
        <end position="212"/>
    </location>
</feature>
<evidence type="ECO:0000256" key="1">
    <source>
        <dbReference type="ARBA" id="ARBA00022664"/>
    </source>
</evidence>
<evidence type="ECO:0000256" key="2">
    <source>
        <dbReference type="PROSITE-ProRule" id="PRU00047"/>
    </source>
</evidence>
<feature type="domain" description="CCHC-type" evidence="4">
    <location>
        <begin position="232"/>
        <end position="247"/>
    </location>
</feature>
<dbReference type="SUPFAM" id="SSF57756">
    <property type="entry name" value="Retrovirus zinc finger-like domains"/>
    <property type="match status" value="1"/>
</dbReference>
<dbReference type="HOGENOM" id="CLU_011693_2_1_1"/>
<sequence>MADLQLILQQLAQGQLDLQNHITTLAAAQPAQGALSRRKVVADPGAYDVSMQGSNDGEVAAAVYSHLTGPKVGRWAQVCLDQCMAAAVAHAAAPAGHNLPAPWPTWNALTAEIEGFFLPGNNREWAQSQLLHLHQGPRQRIDEFLAQFEALKKLLEQVYLQASDRDTYEHLCESVREMGRAQELFLINSQELARYYTGQSSTSSSSASGSGTPMDIGAASVRPQQRERGPQCYNCQDYGHIARECTKPRHPRQQQTWVVQPQNDDDECIKAVQGMSFSEMRDYFRNLKD</sequence>
<keyword evidence="2" id="KW-0479">Metal-binding</keyword>
<reference evidence="5 6" key="1">
    <citation type="submission" date="2014-04" db="EMBL/GenBank/DDBJ databases">
        <authorList>
            <consortium name="DOE Joint Genome Institute"/>
            <person name="Kuo A."/>
            <person name="Kohler A."/>
            <person name="Nagy L.G."/>
            <person name="Floudas D."/>
            <person name="Copeland A."/>
            <person name="Barry K.W."/>
            <person name="Cichocki N."/>
            <person name="Veneault-Fourrey C."/>
            <person name="LaButti K."/>
            <person name="Lindquist E.A."/>
            <person name="Lipzen A."/>
            <person name="Lundell T."/>
            <person name="Morin E."/>
            <person name="Murat C."/>
            <person name="Sun H."/>
            <person name="Tunlid A."/>
            <person name="Henrissat B."/>
            <person name="Grigoriev I.V."/>
            <person name="Hibbett D.S."/>
            <person name="Martin F."/>
            <person name="Nordberg H.P."/>
            <person name="Cantor M.N."/>
            <person name="Hua S.X."/>
        </authorList>
    </citation>
    <scope>NUCLEOTIDE SEQUENCE [LARGE SCALE GENOMIC DNA]</scope>
    <source>
        <strain evidence="5 6">Foug A</strain>
    </source>
</reference>
<reference evidence="6" key="2">
    <citation type="submission" date="2015-01" db="EMBL/GenBank/DDBJ databases">
        <title>Evolutionary Origins and Diversification of the Mycorrhizal Mutualists.</title>
        <authorList>
            <consortium name="DOE Joint Genome Institute"/>
            <consortium name="Mycorrhizal Genomics Consortium"/>
            <person name="Kohler A."/>
            <person name="Kuo A."/>
            <person name="Nagy L.G."/>
            <person name="Floudas D."/>
            <person name="Copeland A."/>
            <person name="Barry K.W."/>
            <person name="Cichocki N."/>
            <person name="Veneault-Fourrey C."/>
            <person name="LaButti K."/>
            <person name="Lindquist E.A."/>
            <person name="Lipzen A."/>
            <person name="Lundell T."/>
            <person name="Morin E."/>
            <person name="Murat C."/>
            <person name="Riley R."/>
            <person name="Ohm R."/>
            <person name="Sun H."/>
            <person name="Tunlid A."/>
            <person name="Henrissat B."/>
            <person name="Grigoriev I.V."/>
            <person name="Hibbett D.S."/>
            <person name="Martin F."/>
        </authorList>
    </citation>
    <scope>NUCLEOTIDE SEQUENCE [LARGE SCALE GENOMIC DNA]</scope>
    <source>
        <strain evidence="6">Foug A</strain>
    </source>
</reference>
<protein>
    <recommendedName>
        <fullName evidence="4">CCHC-type domain-containing protein</fullName>
    </recommendedName>
</protein>
<evidence type="ECO:0000256" key="3">
    <source>
        <dbReference type="SAM" id="MobiDB-lite"/>
    </source>
</evidence>
<dbReference type="Proteomes" id="UP000053989">
    <property type="component" value="Unassembled WGS sequence"/>
</dbReference>
<evidence type="ECO:0000259" key="4">
    <source>
        <dbReference type="PROSITE" id="PS50158"/>
    </source>
</evidence>